<keyword evidence="3" id="KW-1185">Reference proteome</keyword>
<feature type="transmembrane region" description="Helical" evidence="1">
    <location>
        <begin position="20"/>
        <end position="45"/>
    </location>
</feature>
<dbReference type="Pfam" id="PF06695">
    <property type="entry name" value="Sm_multidrug_ex"/>
    <property type="match status" value="1"/>
</dbReference>
<dbReference type="AlphaFoldDB" id="A0A3N6M252"/>
<keyword evidence="1" id="KW-0472">Membrane</keyword>
<comment type="caution">
    <text evidence="2">The sequence shown here is derived from an EMBL/GenBank/DDBJ whole genome shotgun (WGS) entry which is preliminary data.</text>
</comment>
<protein>
    <submittedName>
        <fullName evidence="2">Small multi-drug export protein</fullName>
    </submittedName>
</protein>
<name>A0A3N6M252_NATCH</name>
<gene>
    <name evidence="2" type="ORF">EA473_12155</name>
</gene>
<keyword evidence="1" id="KW-0812">Transmembrane</keyword>
<feature type="transmembrane region" description="Helical" evidence="1">
    <location>
        <begin position="105"/>
        <end position="131"/>
    </location>
</feature>
<keyword evidence="1" id="KW-1133">Transmembrane helix</keyword>
<dbReference type="Proteomes" id="UP000282323">
    <property type="component" value="Unassembled WGS sequence"/>
</dbReference>
<reference evidence="2 3" key="1">
    <citation type="submission" date="2018-10" db="EMBL/GenBank/DDBJ databases">
        <title>Natrarchaeobius chitinivorans gen. nov., sp. nov., and Natrarchaeobius haloalkaliphilus sp. nov., alkaliphilic, chitin-utilizing haloarchaea from hypersaline alkaline lakes.</title>
        <authorList>
            <person name="Sorokin D.Y."/>
            <person name="Elcheninov A.G."/>
            <person name="Kostrikina N.A."/>
            <person name="Bale N.J."/>
            <person name="Sinninghe Damste J.S."/>
            <person name="Khijniak T.V."/>
            <person name="Kublanov I.V."/>
            <person name="Toshchakov S.V."/>
        </authorList>
    </citation>
    <scope>NUCLEOTIDE SEQUENCE [LARGE SCALE GENOMIC DNA]</scope>
    <source>
        <strain evidence="2 3">AArcht4T</strain>
    </source>
</reference>
<sequence length="166" mass="17486">MAIAQLMVDVGATLEDATGVLQYVLVFVFAAIPVIEVLVVVPIAIGLGLDPIATGIVAFAGNTLSVYGLVAFHRRLSAWWRARRGETTTESNDRYARARRLWDRYGLPGISFGGPVLTGVHVAAVVALLAGSRSRDVAAWMTVGIAAWTVVIVVGSVLGLSLLGLS</sequence>
<dbReference type="RefSeq" id="WP_124195883.1">
    <property type="nucleotide sequence ID" value="NZ_REGA01000009.1"/>
</dbReference>
<feature type="transmembrane region" description="Helical" evidence="1">
    <location>
        <begin position="137"/>
        <end position="165"/>
    </location>
</feature>
<proteinExistence type="predicted"/>
<dbReference type="EMBL" id="REGA01000009">
    <property type="protein sequence ID" value="RQG94444.1"/>
    <property type="molecule type" value="Genomic_DNA"/>
</dbReference>
<evidence type="ECO:0000256" key="1">
    <source>
        <dbReference type="SAM" id="Phobius"/>
    </source>
</evidence>
<evidence type="ECO:0000313" key="2">
    <source>
        <dbReference type="EMBL" id="RQG94444.1"/>
    </source>
</evidence>
<evidence type="ECO:0000313" key="3">
    <source>
        <dbReference type="Proteomes" id="UP000282323"/>
    </source>
</evidence>
<accession>A0A3N6M252</accession>
<dbReference type="OrthoDB" id="70322at2157"/>
<organism evidence="2 3">
    <name type="scientific">Natrarchaeobius chitinivorans</name>
    <dbReference type="NCBI Taxonomy" id="1679083"/>
    <lineage>
        <taxon>Archaea</taxon>
        <taxon>Methanobacteriati</taxon>
        <taxon>Methanobacteriota</taxon>
        <taxon>Stenosarchaea group</taxon>
        <taxon>Halobacteria</taxon>
        <taxon>Halobacteriales</taxon>
        <taxon>Natrialbaceae</taxon>
        <taxon>Natrarchaeobius</taxon>
    </lineage>
</organism>
<feature type="transmembrane region" description="Helical" evidence="1">
    <location>
        <begin position="51"/>
        <end position="72"/>
    </location>
</feature>
<dbReference type="InterPro" id="IPR009577">
    <property type="entry name" value="Sm_multidrug_ex"/>
</dbReference>